<evidence type="ECO:0000256" key="7">
    <source>
        <dbReference type="ARBA" id="ARBA00023049"/>
    </source>
</evidence>
<feature type="signal peptide" evidence="10">
    <location>
        <begin position="1"/>
        <end position="38"/>
    </location>
</feature>
<comment type="similarity">
    <text evidence="2 8">Belongs to the peptidase M14 family.</text>
</comment>
<organism evidence="12 13">
    <name type="scientific">Microbispora corallina</name>
    <dbReference type="NCBI Taxonomy" id="83302"/>
    <lineage>
        <taxon>Bacteria</taxon>
        <taxon>Bacillati</taxon>
        <taxon>Actinomycetota</taxon>
        <taxon>Actinomycetes</taxon>
        <taxon>Streptosporangiales</taxon>
        <taxon>Streptosporangiaceae</taxon>
        <taxon>Microbispora</taxon>
    </lineage>
</organism>
<keyword evidence="6" id="KW-0862">Zinc</keyword>
<sequence>MIVTLTKGSSMSRRVTVPALAAAALAAALLTPVLPAQADQGDPLPPADQIDLYQLDSAPGTSGTLAQKGFDVVQRRLTGDREHVELTATPGEVRKLRSLGLRPEPVRNPQGQTQLQAARAQAAGGYTVWRSYSEKGGIADQLRAIADANKDVAKLESIGRSLQGKDILALRLTRQARVLPDGARPSVLYSATQHAREWISTEVDMRLLKYLVANKATPDVSRLLGTTEVWFVPVANPDGYDFTFTEGNRLWRKTLRDNDGDGRITGNDGVDPNRNFPTKWGYDEEGSSSVLSSETYRGTAPASEPETRAMDGLLRRLRFKAQVNYHSYGPLLLYPEGWQVETTTADDPVYLALTGTDEKPAVPGFDPGVGAELYTTNGETTDHAHAAYGTLAWTPELDEGCEGCGFVFPDDEALVQAEFEKQLPFALDVLTSARDLSDPVSHLGNTVPDFVVNTFDTSYGRDQVVQVDAKRNLGPVLLRYQINGGPVRTAPTGEWKGGERYGGGYDTYFHRLRGTVKGARPGDSVKVWFASPTKKSQDFTYTVSADIGGTVLIVAAEDVTGASPAQGATAAKYADAYAKALSQAGYSSDVYDVDTHGRKAPDPLGVLSHYKAVVWETGDDIIPRAATQPGGTAANLAEALELAFRDYLNEGGKLLATGKYALYAQNVNGSYWYEPDYPAQPECTTRTKPPCLALSNDFVQYYLGAYTFVDGGGQDADGATLPLKGAGGAFTGFLGTLNGGDSAGNQDHTSAFVSTSSVLPPDRFPQFASAAPLKWQYGAGAPFAPHTGSWAVQSGQADVSYKRLTTTIDLTGRSSGALSFWASYDTEPNWDFLTVEAHTAGQDDWTTLPDRNGHTSQEPGDSCGSGWVDIHPFTAHYQTYDGVSSCTPTGTTGAWNAASGSSKGWQQWSVDLTAYAGKKVEVSISYISDWGTQGLGVWLDDATVTADGATLSQTSFEGDLGGWTVAGPPPGSAVALNDWARSDRSLDDGAGITTKDTVYFGFGAEGATTQAMRTDLVRRAMTHLLGRTLP</sequence>
<evidence type="ECO:0000256" key="3">
    <source>
        <dbReference type="ARBA" id="ARBA00022670"/>
    </source>
</evidence>
<dbReference type="InterPro" id="IPR057246">
    <property type="entry name" value="CARBOXYPEPT_ZN_1"/>
</dbReference>
<name>A0ABQ4FZI2_9ACTN</name>
<dbReference type="Pfam" id="PF20773">
    <property type="entry name" value="InhA-like_MAM"/>
    <property type="match status" value="2"/>
</dbReference>
<evidence type="ECO:0000259" key="11">
    <source>
        <dbReference type="PROSITE" id="PS52035"/>
    </source>
</evidence>
<dbReference type="PROSITE" id="PS51318">
    <property type="entry name" value="TAT"/>
    <property type="match status" value="1"/>
</dbReference>
<dbReference type="PROSITE" id="PS00132">
    <property type="entry name" value="CARBOXYPEPT_ZN_1"/>
    <property type="match status" value="1"/>
</dbReference>
<keyword evidence="5" id="KW-0378">Hydrolase</keyword>
<dbReference type="SMART" id="SM00631">
    <property type="entry name" value="Zn_pept"/>
    <property type="match status" value="1"/>
</dbReference>
<proteinExistence type="inferred from homology"/>
<keyword evidence="4" id="KW-0479">Metal-binding</keyword>
<dbReference type="Pfam" id="PF00246">
    <property type="entry name" value="Peptidase_M14"/>
    <property type="match status" value="1"/>
</dbReference>
<evidence type="ECO:0000256" key="2">
    <source>
        <dbReference type="ARBA" id="ARBA00005988"/>
    </source>
</evidence>
<dbReference type="Proteomes" id="UP000603904">
    <property type="component" value="Unassembled WGS sequence"/>
</dbReference>
<evidence type="ECO:0000256" key="8">
    <source>
        <dbReference type="PROSITE-ProRule" id="PRU01379"/>
    </source>
</evidence>
<reference evidence="12 13" key="1">
    <citation type="submission" date="2021-01" db="EMBL/GenBank/DDBJ databases">
        <title>Whole genome shotgun sequence of Microbispora corallina NBRC 16416.</title>
        <authorList>
            <person name="Komaki H."/>
            <person name="Tamura T."/>
        </authorList>
    </citation>
    <scope>NUCLEOTIDE SEQUENCE [LARGE SCALE GENOMIC DNA]</scope>
    <source>
        <strain evidence="12 13">NBRC 16416</strain>
    </source>
</reference>
<keyword evidence="10" id="KW-0732">Signal</keyword>
<protein>
    <submittedName>
        <fullName evidence="12">Zinc carboxypeptidase</fullName>
    </submittedName>
</protein>
<dbReference type="PRINTS" id="PR00765">
    <property type="entry name" value="CRBOXYPTASEA"/>
</dbReference>
<evidence type="ECO:0000256" key="9">
    <source>
        <dbReference type="SAM" id="MobiDB-lite"/>
    </source>
</evidence>
<feature type="active site" description="Proton donor/acceptor" evidence="8">
    <location>
        <position position="396"/>
    </location>
</feature>
<dbReference type="SUPFAM" id="SSF53187">
    <property type="entry name" value="Zn-dependent exopeptidases"/>
    <property type="match status" value="1"/>
</dbReference>
<keyword evidence="7" id="KW-0482">Metalloprotease</keyword>
<comment type="cofactor">
    <cofactor evidence="1">
        <name>Zn(2+)</name>
        <dbReference type="ChEBI" id="CHEBI:29105"/>
    </cofactor>
</comment>
<dbReference type="InterPro" id="IPR006311">
    <property type="entry name" value="TAT_signal"/>
</dbReference>
<dbReference type="InterPro" id="IPR000834">
    <property type="entry name" value="Peptidase_M14"/>
</dbReference>
<dbReference type="CDD" id="cd03859">
    <property type="entry name" value="M14_CPT"/>
    <property type="match status" value="1"/>
</dbReference>
<dbReference type="PANTHER" id="PTHR11705">
    <property type="entry name" value="PROTEASE FAMILY M14 CARBOXYPEPTIDASE A,B"/>
    <property type="match status" value="1"/>
</dbReference>
<feature type="domain" description="Peptidase M14" evidence="11">
    <location>
        <begin position="128"/>
        <end position="431"/>
    </location>
</feature>
<keyword evidence="3" id="KW-0645">Protease</keyword>
<evidence type="ECO:0000256" key="6">
    <source>
        <dbReference type="ARBA" id="ARBA00022833"/>
    </source>
</evidence>
<comment type="caution">
    <text evidence="12">The sequence shown here is derived from an EMBL/GenBank/DDBJ whole genome shotgun (WGS) entry which is preliminary data.</text>
</comment>
<dbReference type="PROSITE" id="PS52035">
    <property type="entry name" value="PEPTIDASE_M14"/>
    <property type="match status" value="1"/>
</dbReference>
<keyword evidence="13" id="KW-1185">Reference proteome</keyword>
<evidence type="ECO:0000256" key="1">
    <source>
        <dbReference type="ARBA" id="ARBA00001947"/>
    </source>
</evidence>
<evidence type="ECO:0000256" key="5">
    <source>
        <dbReference type="ARBA" id="ARBA00022801"/>
    </source>
</evidence>
<dbReference type="Gene3D" id="3.40.630.10">
    <property type="entry name" value="Zn peptidases"/>
    <property type="match status" value="1"/>
</dbReference>
<dbReference type="InterPro" id="IPR033810">
    <property type="entry name" value="Carboxypeptidase_T"/>
</dbReference>
<feature type="compositionally biased region" description="Polar residues" evidence="9">
    <location>
        <begin position="287"/>
        <end position="296"/>
    </location>
</feature>
<feature type="chain" id="PRO_5045084388" evidence="10">
    <location>
        <begin position="39"/>
        <end position="1030"/>
    </location>
</feature>
<dbReference type="EMBL" id="BOOC01000013">
    <property type="protein sequence ID" value="GIH40228.1"/>
    <property type="molecule type" value="Genomic_DNA"/>
</dbReference>
<feature type="region of interest" description="Disordered" evidence="9">
    <location>
        <begin position="262"/>
        <end position="304"/>
    </location>
</feature>
<dbReference type="GO" id="GO:0004180">
    <property type="term" value="F:carboxypeptidase activity"/>
    <property type="evidence" value="ECO:0007669"/>
    <property type="project" value="UniProtKB-KW"/>
</dbReference>
<evidence type="ECO:0000256" key="4">
    <source>
        <dbReference type="ARBA" id="ARBA00022723"/>
    </source>
</evidence>
<evidence type="ECO:0000313" key="13">
    <source>
        <dbReference type="Proteomes" id="UP000603904"/>
    </source>
</evidence>
<evidence type="ECO:0000313" key="12">
    <source>
        <dbReference type="EMBL" id="GIH40228.1"/>
    </source>
</evidence>
<accession>A0ABQ4FZI2</accession>
<dbReference type="PANTHER" id="PTHR11705:SF143">
    <property type="entry name" value="SLL0236 PROTEIN"/>
    <property type="match status" value="1"/>
</dbReference>
<evidence type="ECO:0000256" key="10">
    <source>
        <dbReference type="SAM" id="SignalP"/>
    </source>
</evidence>
<keyword evidence="12" id="KW-0121">Carboxypeptidase</keyword>
<gene>
    <name evidence="12" type="ORF">Mco01_32280</name>
</gene>